<feature type="chain" id="PRO_5047263552" description="FTP domain-containing protein" evidence="6">
    <location>
        <begin position="22"/>
        <end position="1250"/>
    </location>
</feature>
<keyword evidence="1" id="KW-0645">Protease</keyword>
<evidence type="ECO:0000313" key="9">
    <source>
        <dbReference type="Proteomes" id="UP001595533"/>
    </source>
</evidence>
<gene>
    <name evidence="8" type="ORF">ACFODZ_11260</name>
</gene>
<accession>A0ABV7JDI6</accession>
<protein>
    <recommendedName>
        <fullName evidence="7">FTP domain-containing protein</fullName>
    </recommendedName>
</protein>
<dbReference type="PANTHER" id="PTHR33794:SF1">
    <property type="entry name" value="BACILLOLYSIN"/>
    <property type="match status" value="1"/>
</dbReference>
<name>A0ABV7JDI6_9GAMM</name>
<keyword evidence="2" id="KW-0479">Metal-binding</keyword>
<dbReference type="InterPro" id="IPR011096">
    <property type="entry name" value="FTP_domain"/>
</dbReference>
<evidence type="ECO:0000256" key="4">
    <source>
        <dbReference type="ARBA" id="ARBA00022833"/>
    </source>
</evidence>
<keyword evidence="6" id="KW-0732">Signal</keyword>
<dbReference type="Gene3D" id="2.60.40.10">
    <property type="entry name" value="Immunoglobulins"/>
    <property type="match status" value="1"/>
</dbReference>
<feature type="domain" description="FTP" evidence="7">
    <location>
        <begin position="106"/>
        <end position="138"/>
    </location>
</feature>
<sequence length="1250" mass="136607">MKTLHTLLLLLLVGVLNQAAAKKPPQPTHKQLIPLTLQTRANEPQKIIRHSTAVAAGESLQSGGKTDHLSTARQYIDQVLQQQPQLNAAEVDLVLVSERQGLALNTYRFQQQHQGLEVIDGHFTVSINQQGVVRHASHQLFATDNLQTPKKLLSDDQVMSRVTGYFNHQQARQKSAARTAKIWAHGDRPRLVWQVNYAFDQDTSRWLLLVDANDGEVIKAIDNKHYNTVPVNVFDPDPLSSSGQSYGGGLVDGGDANTPELTAQLQSRTLEVLHQDDRYFITNEWAESIDISEPLEGDYSQDNDDFLYNRSDPSFEAVNIAWHLNEYMSYLNNTLGLNVRPYQYDTGVRFDAHARNNADASSYFTGDGTLEFGQGCVDDGEDADVIIHELGHGIHDWVTDGNLSQVDGLSEGLGDYFAQSYSRSRPGYAWTPADPEYHQVFSWDGHNECWGGRITNDQRTYPDDLVGQIHTDGQIWSSCLMNIWETVGRERTDTMVIEGLAMTDSNTGQQDAAQAMLLAAEELGYTDDLLFIGQSFQSCGYNINLPQGQLTVQINASDPQPELGQQVTFSASVAGASGLLSFAWDINGDGHTDGTQSSITVTYSQAFAGTVQVLVQDVGDQFGFGQLALKTDSPDIQISAAGDLTDQLQQVCGNDDQVIDPGERWQLELAVSNQGTQAANDAWLALSGNRSLTFADGRDQYGNLIASCERTFIDITESGTLHEWQAAGSEFTAADEGFVTISLADSFDHYGETINTLVASTNGYLSTSVDANGSDWSPDCPLPANPDFDSVGGRIIPFHSDLRDALFYHQSFTDCPRLADDGNDQSCEVFSWLGADLWATSGAVEAIDVQAILYPATSQWVFQYGGEGFSAANPTIGLQNAAADDGYAYTCNGQNNISDSAAVCVINAAFAPPLVSSITGVSLESPVISLADVGINQTRQAMLNFAVTEDASCGLPIGFDHQASVFLEGFNTGNNGFFTTQVGDDQGLCEAVNDCGVGISTERSESNDVKPRNGLWWNPARSGNGVDLHVSNQQSMLSVMYTAREDRSPIWYLANGADSANNQYRNDLYEVLFPGGFALGDQRFSQVGWAETTFIDDSRAVQVREINGQLSADLMVLDQFAADQTPNMHTGHYFSPEQDGWGQSVITLGTARVVISYIYDLLGNPMWTISSGTNDSSTRDVFHAKAFCPHCPVLLQEGEQIGTLGMEFNGQQNGQINQYIISYPPAPMQPQATWDIRDLTIFNVVPAEQD</sequence>
<dbReference type="Proteomes" id="UP001595533">
    <property type="component" value="Unassembled WGS sequence"/>
</dbReference>
<dbReference type="Pfam" id="PF07504">
    <property type="entry name" value="FTP"/>
    <property type="match status" value="1"/>
</dbReference>
<dbReference type="PANTHER" id="PTHR33794">
    <property type="entry name" value="BACILLOLYSIN"/>
    <property type="match status" value="1"/>
</dbReference>
<evidence type="ECO:0000256" key="5">
    <source>
        <dbReference type="ARBA" id="ARBA00023049"/>
    </source>
</evidence>
<dbReference type="InterPro" id="IPR013783">
    <property type="entry name" value="Ig-like_fold"/>
</dbReference>
<proteinExistence type="predicted"/>
<dbReference type="Gene3D" id="3.10.170.10">
    <property type="match status" value="1"/>
</dbReference>
<keyword evidence="5" id="KW-0482">Metalloprotease</keyword>
<evidence type="ECO:0000256" key="6">
    <source>
        <dbReference type="SAM" id="SignalP"/>
    </source>
</evidence>
<dbReference type="InterPro" id="IPR050728">
    <property type="entry name" value="Zinc_Metalloprotease_M4"/>
</dbReference>
<evidence type="ECO:0000313" key="8">
    <source>
        <dbReference type="EMBL" id="MFC3194818.1"/>
    </source>
</evidence>
<feature type="signal peptide" evidence="6">
    <location>
        <begin position="1"/>
        <end position="21"/>
    </location>
</feature>
<reference evidence="9" key="1">
    <citation type="journal article" date="2019" name="Int. J. Syst. Evol. Microbiol.">
        <title>The Global Catalogue of Microorganisms (GCM) 10K type strain sequencing project: providing services to taxonomists for standard genome sequencing and annotation.</title>
        <authorList>
            <consortium name="The Broad Institute Genomics Platform"/>
            <consortium name="The Broad Institute Genome Sequencing Center for Infectious Disease"/>
            <person name="Wu L."/>
            <person name="Ma J."/>
        </authorList>
    </citation>
    <scope>NUCLEOTIDE SEQUENCE [LARGE SCALE GENOMIC DNA]</scope>
    <source>
        <strain evidence="9">KCTC 42953</strain>
    </source>
</reference>
<keyword evidence="9" id="KW-1185">Reference proteome</keyword>
<evidence type="ECO:0000256" key="3">
    <source>
        <dbReference type="ARBA" id="ARBA00022801"/>
    </source>
</evidence>
<dbReference type="RefSeq" id="WP_077410860.1">
    <property type="nucleotide sequence ID" value="NZ_JBHRTS010000005.1"/>
</dbReference>
<keyword evidence="4" id="KW-0862">Zinc</keyword>
<dbReference type="SUPFAM" id="SSF55486">
    <property type="entry name" value="Metalloproteases ('zincins'), catalytic domain"/>
    <property type="match status" value="1"/>
</dbReference>
<evidence type="ECO:0000256" key="1">
    <source>
        <dbReference type="ARBA" id="ARBA00022670"/>
    </source>
</evidence>
<organism evidence="8 9">
    <name type="scientific">Marinicella sediminis</name>
    <dbReference type="NCBI Taxonomy" id="1792834"/>
    <lineage>
        <taxon>Bacteria</taxon>
        <taxon>Pseudomonadati</taxon>
        <taxon>Pseudomonadota</taxon>
        <taxon>Gammaproteobacteria</taxon>
        <taxon>Lysobacterales</taxon>
        <taxon>Marinicellaceae</taxon>
        <taxon>Marinicella</taxon>
    </lineage>
</organism>
<comment type="caution">
    <text evidence="8">The sequence shown here is derived from an EMBL/GenBank/DDBJ whole genome shotgun (WGS) entry which is preliminary data.</text>
</comment>
<evidence type="ECO:0000259" key="7">
    <source>
        <dbReference type="Pfam" id="PF07504"/>
    </source>
</evidence>
<evidence type="ECO:0000256" key="2">
    <source>
        <dbReference type="ARBA" id="ARBA00022723"/>
    </source>
</evidence>
<keyword evidence="3" id="KW-0378">Hydrolase</keyword>
<dbReference type="EMBL" id="JBHRTS010000005">
    <property type="protein sequence ID" value="MFC3194818.1"/>
    <property type="molecule type" value="Genomic_DNA"/>
</dbReference>